<evidence type="ECO:0000313" key="3">
    <source>
        <dbReference type="Proteomes" id="UP000515806"/>
    </source>
</evidence>
<evidence type="ECO:0000313" key="2">
    <source>
        <dbReference type="EMBL" id="QNN41064.1"/>
    </source>
</evidence>
<dbReference type="RefSeq" id="WP_187591714.1">
    <property type="nucleotide sequence ID" value="NZ_CP060723.1"/>
</dbReference>
<feature type="compositionally biased region" description="Basic and acidic residues" evidence="1">
    <location>
        <begin position="63"/>
        <end position="97"/>
    </location>
</feature>
<organism evidence="2 3">
    <name type="scientific">Pedobacter roseus</name>
    <dbReference type="NCBI Taxonomy" id="336820"/>
    <lineage>
        <taxon>Bacteria</taxon>
        <taxon>Pseudomonadati</taxon>
        <taxon>Bacteroidota</taxon>
        <taxon>Sphingobacteriia</taxon>
        <taxon>Sphingobacteriales</taxon>
        <taxon>Sphingobacteriaceae</taxon>
        <taxon>Pedobacter</taxon>
    </lineage>
</organism>
<gene>
    <name evidence="2" type="ORF">H9L23_18340</name>
</gene>
<dbReference type="KEGG" id="proe:H9L23_18340"/>
<feature type="region of interest" description="Disordered" evidence="1">
    <location>
        <begin position="1"/>
        <end position="97"/>
    </location>
</feature>
<dbReference type="AlphaFoldDB" id="A0A7G9QCI9"/>
<dbReference type="EMBL" id="CP060723">
    <property type="protein sequence ID" value="QNN41064.1"/>
    <property type="molecule type" value="Genomic_DNA"/>
</dbReference>
<proteinExistence type="predicted"/>
<dbReference type="Proteomes" id="UP000515806">
    <property type="component" value="Chromosome"/>
</dbReference>
<evidence type="ECO:0000256" key="1">
    <source>
        <dbReference type="SAM" id="MobiDB-lite"/>
    </source>
</evidence>
<sequence>MPSHFQTKAGKFGLTGMNKDKDQQEELPVEGQDFAKPEEEQKKKPSSHGEVANQKGGDFSELEESRMEKPPKHREENGSSKDDLDSDTRIDQSKGVK</sequence>
<feature type="compositionally biased region" description="Basic and acidic residues" evidence="1">
    <location>
        <begin position="33"/>
        <end position="43"/>
    </location>
</feature>
<reference evidence="2 3" key="1">
    <citation type="submission" date="2020-08" db="EMBL/GenBank/DDBJ databases">
        <title>Genome sequence of Pedobacter roseus KACC 11594T.</title>
        <authorList>
            <person name="Hyun D.-W."/>
            <person name="Bae J.-W."/>
        </authorList>
    </citation>
    <scope>NUCLEOTIDE SEQUENCE [LARGE SCALE GENOMIC DNA]</scope>
    <source>
        <strain evidence="2 3">KACC 11594</strain>
    </source>
</reference>
<name>A0A7G9QCI9_9SPHI</name>
<accession>A0A7G9QCI9</accession>
<keyword evidence="3" id="KW-1185">Reference proteome</keyword>
<protein>
    <submittedName>
        <fullName evidence="2">Uncharacterized protein</fullName>
    </submittedName>
</protein>